<proteinExistence type="predicted"/>
<dbReference type="AlphaFoldDB" id="A0A8H3F037"/>
<protein>
    <submittedName>
        <fullName evidence="1">Uncharacterized protein</fullName>
    </submittedName>
</protein>
<name>A0A8H3F037_9LECA</name>
<evidence type="ECO:0000313" key="1">
    <source>
        <dbReference type="EMBL" id="CAF9915664.1"/>
    </source>
</evidence>
<keyword evidence="2" id="KW-1185">Reference proteome</keyword>
<dbReference type="Proteomes" id="UP000664521">
    <property type="component" value="Unassembled WGS sequence"/>
</dbReference>
<dbReference type="OrthoDB" id="5423490at2759"/>
<evidence type="ECO:0000313" key="2">
    <source>
        <dbReference type="Proteomes" id="UP000664521"/>
    </source>
</evidence>
<gene>
    <name evidence="1" type="ORF">HETSPECPRED_002552</name>
</gene>
<accession>A0A8H3F037</accession>
<comment type="caution">
    <text evidence="1">The sequence shown here is derived from an EMBL/GenBank/DDBJ whole genome shotgun (WGS) entry which is preliminary data.</text>
</comment>
<reference evidence="1" key="1">
    <citation type="submission" date="2021-03" db="EMBL/GenBank/DDBJ databases">
        <authorList>
            <person name="Tagirdzhanova G."/>
        </authorList>
    </citation>
    <scope>NUCLEOTIDE SEQUENCE</scope>
</reference>
<dbReference type="EMBL" id="CAJPDS010000016">
    <property type="protein sequence ID" value="CAF9915664.1"/>
    <property type="molecule type" value="Genomic_DNA"/>
</dbReference>
<organism evidence="1 2">
    <name type="scientific">Heterodermia speciosa</name>
    <dbReference type="NCBI Taxonomy" id="116794"/>
    <lineage>
        <taxon>Eukaryota</taxon>
        <taxon>Fungi</taxon>
        <taxon>Dikarya</taxon>
        <taxon>Ascomycota</taxon>
        <taxon>Pezizomycotina</taxon>
        <taxon>Lecanoromycetes</taxon>
        <taxon>OSLEUM clade</taxon>
        <taxon>Lecanoromycetidae</taxon>
        <taxon>Caliciales</taxon>
        <taxon>Physciaceae</taxon>
        <taxon>Heterodermia</taxon>
    </lineage>
</organism>
<sequence length="113" mass="12986">MMHCIQDFFAKVATGQTARTVDPQTQKHTMFENFHCYAGQNEDKPGEYDQYQEKLNRTETFRPIYGAVDAIEACAKLVEHWAARRDWATIVRPFLLTEVFPISPNATNSNTDV</sequence>